<dbReference type="SUPFAM" id="SSF53474">
    <property type="entry name" value="alpha/beta-Hydrolases"/>
    <property type="match status" value="1"/>
</dbReference>
<dbReference type="RefSeq" id="WP_260991762.1">
    <property type="nucleotide sequence ID" value="NZ_JAODWD010000001.1"/>
</dbReference>
<evidence type="ECO:0000256" key="1">
    <source>
        <dbReference type="ARBA" id="ARBA00007534"/>
    </source>
</evidence>
<protein>
    <submittedName>
        <fullName evidence="6">Cutinase family protein</fullName>
    </submittedName>
</protein>
<organism evidence="6 7">
    <name type="scientific">Mycobacterium deserti</name>
    <dbReference type="NCBI Taxonomy" id="2978347"/>
    <lineage>
        <taxon>Bacteria</taxon>
        <taxon>Bacillati</taxon>
        <taxon>Actinomycetota</taxon>
        <taxon>Actinomycetes</taxon>
        <taxon>Mycobacteriales</taxon>
        <taxon>Mycobacteriaceae</taxon>
        <taxon>Mycobacterium</taxon>
    </lineage>
</organism>
<keyword evidence="3" id="KW-0378">Hydrolase</keyword>
<keyword evidence="4" id="KW-1015">Disulfide bond</keyword>
<comment type="caution">
    <text evidence="6">The sequence shown here is derived from an EMBL/GenBank/DDBJ whole genome shotgun (WGS) entry which is preliminary data.</text>
</comment>
<evidence type="ECO:0000256" key="3">
    <source>
        <dbReference type="ARBA" id="ARBA00022801"/>
    </source>
</evidence>
<gene>
    <name evidence="6" type="ORF">N4S67_04850</name>
</gene>
<proteinExistence type="inferred from homology"/>
<dbReference type="InterPro" id="IPR000675">
    <property type="entry name" value="Cutinase/axe"/>
</dbReference>
<comment type="similarity">
    <text evidence="1">Belongs to the cutinase family.</text>
</comment>
<evidence type="ECO:0000256" key="4">
    <source>
        <dbReference type="ARBA" id="ARBA00023157"/>
    </source>
</evidence>
<dbReference type="Pfam" id="PF01083">
    <property type="entry name" value="Cutinase"/>
    <property type="match status" value="1"/>
</dbReference>
<keyword evidence="5" id="KW-0732">Signal</keyword>
<dbReference type="InterPro" id="IPR029058">
    <property type="entry name" value="AB_hydrolase_fold"/>
</dbReference>
<feature type="chain" id="PRO_5046153591" evidence="5">
    <location>
        <begin position="21"/>
        <end position="235"/>
    </location>
</feature>
<evidence type="ECO:0000256" key="2">
    <source>
        <dbReference type="ARBA" id="ARBA00022487"/>
    </source>
</evidence>
<dbReference type="EMBL" id="JAODWD010000001">
    <property type="protein sequence ID" value="MCT7657742.1"/>
    <property type="molecule type" value="Genomic_DNA"/>
</dbReference>
<name>A0ABT2M648_9MYCO</name>
<accession>A0ABT2M648</accession>
<sequence>MRLRQIPSLLAAAAVSGAMVAGLPAPVATAQACPDVEVVYARGTGEAPGVGGVGQAFVDALRGQAAPRSVNVYPVNYQASGDFNNRIEFARTVIDGIRDAGMRIQTTAANCPDTRIVLGGFSQGAAVAGYVTAAEIPAEVPAEYRNYIPNPLAPEIADHVAAVVLIGKPSPNFLASVGAPAINIGPSYTGKTLELCNPGDTICNGAPAGGPSFEHALYGVNGSAAEGATYAVGRL</sequence>
<dbReference type="PANTHER" id="PTHR33630">
    <property type="entry name" value="CUTINASE RV1984C-RELATED-RELATED"/>
    <property type="match status" value="1"/>
</dbReference>
<evidence type="ECO:0000256" key="5">
    <source>
        <dbReference type="SAM" id="SignalP"/>
    </source>
</evidence>
<dbReference type="Gene3D" id="3.40.50.1820">
    <property type="entry name" value="alpha/beta hydrolase"/>
    <property type="match status" value="1"/>
</dbReference>
<feature type="signal peptide" evidence="5">
    <location>
        <begin position="1"/>
        <end position="20"/>
    </location>
</feature>
<dbReference type="SMART" id="SM01110">
    <property type="entry name" value="Cutinase"/>
    <property type="match status" value="1"/>
</dbReference>
<dbReference type="PROSITE" id="PS51257">
    <property type="entry name" value="PROKAR_LIPOPROTEIN"/>
    <property type="match status" value="1"/>
</dbReference>
<keyword evidence="2" id="KW-0719">Serine esterase</keyword>
<dbReference type="Proteomes" id="UP001206639">
    <property type="component" value="Unassembled WGS sequence"/>
</dbReference>
<evidence type="ECO:0000313" key="7">
    <source>
        <dbReference type="Proteomes" id="UP001206639"/>
    </source>
</evidence>
<dbReference type="PANTHER" id="PTHR33630:SF9">
    <property type="entry name" value="CUTINASE 4"/>
    <property type="match status" value="1"/>
</dbReference>
<evidence type="ECO:0000313" key="6">
    <source>
        <dbReference type="EMBL" id="MCT7657742.1"/>
    </source>
</evidence>
<reference evidence="7" key="1">
    <citation type="submission" date="2023-07" db="EMBL/GenBank/DDBJ databases">
        <authorList>
            <person name="Deng Y."/>
            <person name="Zhang Y.-Q."/>
        </authorList>
    </citation>
    <scope>NUCLEOTIDE SEQUENCE [LARGE SCALE GENOMIC DNA]</scope>
    <source>
        <strain evidence="7">CPCC 205710</strain>
    </source>
</reference>
<keyword evidence="7" id="KW-1185">Reference proteome</keyword>